<evidence type="ECO:0000313" key="1">
    <source>
        <dbReference type="EMBL" id="POV96360.1"/>
    </source>
</evidence>
<dbReference type="AlphaFoldDB" id="A0A2S4UGF7"/>
<accession>A0A2S4UGF7</accession>
<dbReference type="Proteomes" id="UP000238274">
    <property type="component" value="Unassembled WGS sequence"/>
</dbReference>
<dbReference type="EMBL" id="PKSM01000373">
    <property type="protein sequence ID" value="POV96360.1"/>
    <property type="molecule type" value="Genomic_DNA"/>
</dbReference>
<gene>
    <name evidence="1" type="ORF">PSHT_15183</name>
</gene>
<proteinExistence type="predicted"/>
<dbReference type="VEuPathDB" id="FungiDB:PSTT_14068"/>
<reference evidence="1 2" key="1">
    <citation type="submission" date="2017-12" db="EMBL/GenBank/DDBJ databases">
        <title>Gene loss provides genomic basis for host adaptation in cereal stripe rust fungi.</title>
        <authorList>
            <person name="Xia C."/>
        </authorList>
    </citation>
    <scope>NUCLEOTIDE SEQUENCE [LARGE SCALE GENOMIC DNA]</scope>
    <source>
        <strain evidence="1 2">93TX-2</strain>
    </source>
</reference>
<keyword evidence="2" id="KW-1185">Reference proteome</keyword>
<comment type="caution">
    <text evidence="1">The sequence shown here is derived from an EMBL/GenBank/DDBJ whole genome shotgun (WGS) entry which is preliminary data.</text>
</comment>
<name>A0A2S4UGF7_9BASI</name>
<dbReference type="VEuPathDB" id="FungiDB:PSHT_15183"/>
<protein>
    <submittedName>
        <fullName evidence="1">Uncharacterized protein</fullName>
    </submittedName>
</protein>
<evidence type="ECO:0000313" key="2">
    <source>
        <dbReference type="Proteomes" id="UP000238274"/>
    </source>
</evidence>
<organism evidence="1 2">
    <name type="scientific">Puccinia striiformis</name>
    <dbReference type="NCBI Taxonomy" id="27350"/>
    <lineage>
        <taxon>Eukaryota</taxon>
        <taxon>Fungi</taxon>
        <taxon>Dikarya</taxon>
        <taxon>Basidiomycota</taxon>
        <taxon>Pucciniomycotina</taxon>
        <taxon>Pucciniomycetes</taxon>
        <taxon>Pucciniales</taxon>
        <taxon>Pucciniaceae</taxon>
        <taxon>Puccinia</taxon>
    </lineage>
</organism>
<sequence length="111" mass="12922">MVRKSFDLCFEAKLKGLIIYNNLPCCPIDILATKDNRMSVADILNDRNYFPNPKDEETVEQYFSGIPQIKFSSGKSGQNLREISRSAQRTSMWHFLYFIACLLENFWSDKV</sequence>
<reference evidence="2" key="2">
    <citation type="journal article" date="2018" name="BMC Genomics">
        <title>Genomic insights into host adaptation between the wheat stripe rust pathogen (Puccinia striiformis f. sp. tritici) and the barley stripe rust pathogen (Puccinia striiformis f. sp. hordei).</title>
        <authorList>
            <person name="Xia C."/>
            <person name="Wang M."/>
            <person name="Yin C."/>
            <person name="Cornejo O.E."/>
            <person name="Hulbert S.H."/>
            <person name="Chen X."/>
        </authorList>
    </citation>
    <scope>NUCLEOTIDE SEQUENCE [LARGE SCALE GENOMIC DNA]</scope>
    <source>
        <strain evidence="2">93TX-2</strain>
    </source>
</reference>
<reference evidence="2" key="3">
    <citation type="journal article" date="2018" name="Mol. Plant Microbe Interact.">
        <title>Genome sequence resources for the wheat stripe rust pathogen (Puccinia striiformis f. sp. tritici) and the barley stripe rust pathogen (Puccinia striiformis f. sp. hordei).</title>
        <authorList>
            <person name="Xia C."/>
            <person name="Wang M."/>
            <person name="Yin C."/>
            <person name="Cornejo O.E."/>
            <person name="Hulbert S.H."/>
            <person name="Chen X."/>
        </authorList>
    </citation>
    <scope>NUCLEOTIDE SEQUENCE [LARGE SCALE GENOMIC DNA]</scope>
    <source>
        <strain evidence="2">93TX-2</strain>
    </source>
</reference>